<dbReference type="AlphaFoldDB" id="A0A084B1E9"/>
<dbReference type="InterPro" id="IPR009571">
    <property type="entry name" value="SUR7/Rim9-like_fungi"/>
</dbReference>
<evidence type="ECO:0000256" key="1">
    <source>
        <dbReference type="SAM" id="Phobius"/>
    </source>
</evidence>
<sequence length="326" mass="35562">MLATFLTARLALIVPLILSTTSAILYALCLSAGHTPGFLEDFAIARLNTSTIGHSLLDFVSSRDNNENTRNTSNDDNNPLNSISDAWNNVEQEVSNAFDGLANSVIDEAVDLLDIPEWYSLHVMTICEGLNGPDAGLNVTQCSDLTSENRLDLVASLDLYLSLSPVQIDMDIADIGWLEDIQDAIDLVNGVLQGLFALYVLTIILIVLSIVTNIVVSLAWTSMLMMVNLMGFILATLSSVVLSIVVTIALTRAIDALNDIGENFGIRGERGSNFLILTWIASIFMICAMSFVLLYTYRENKGLEWVMAQPNESIGSYEKDSGINPQ</sequence>
<gene>
    <name evidence="2" type="ORF">S7711_09779</name>
</gene>
<dbReference type="HOGENOM" id="CLU_064532_0_0_1"/>
<dbReference type="PANTHER" id="PTHR28019:SF7">
    <property type="entry name" value="SUR7 PROTEIN"/>
    <property type="match status" value="1"/>
</dbReference>
<dbReference type="GO" id="GO:0051285">
    <property type="term" value="C:cell cortex of cell tip"/>
    <property type="evidence" value="ECO:0007669"/>
    <property type="project" value="TreeGrafter"/>
</dbReference>
<accession>A0A084B1E9</accession>
<evidence type="ECO:0000313" key="2">
    <source>
        <dbReference type="EMBL" id="KEY71378.1"/>
    </source>
</evidence>
<dbReference type="GO" id="GO:0005886">
    <property type="term" value="C:plasma membrane"/>
    <property type="evidence" value="ECO:0007669"/>
    <property type="project" value="InterPro"/>
</dbReference>
<keyword evidence="3" id="KW-1185">Reference proteome</keyword>
<dbReference type="Proteomes" id="UP000028045">
    <property type="component" value="Unassembled WGS sequence"/>
</dbReference>
<feature type="transmembrane region" description="Helical" evidence="1">
    <location>
        <begin position="232"/>
        <end position="254"/>
    </location>
</feature>
<dbReference type="Pfam" id="PF06687">
    <property type="entry name" value="SUR7"/>
    <property type="match status" value="1"/>
</dbReference>
<proteinExistence type="predicted"/>
<dbReference type="InterPro" id="IPR052413">
    <property type="entry name" value="SUR7_domain"/>
</dbReference>
<evidence type="ECO:0000313" key="3">
    <source>
        <dbReference type="Proteomes" id="UP000028045"/>
    </source>
</evidence>
<keyword evidence="1" id="KW-0812">Transmembrane</keyword>
<evidence type="ECO:0008006" key="4">
    <source>
        <dbReference type="Google" id="ProtNLM"/>
    </source>
</evidence>
<organism evidence="2 3">
    <name type="scientific">Stachybotrys chartarum (strain CBS 109288 / IBT 7711)</name>
    <name type="common">Toxic black mold</name>
    <name type="synonym">Stilbospora chartarum</name>
    <dbReference type="NCBI Taxonomy" id="1280523"/>
    <lineage>
        <taxon>Eukaryota</taxon>
        <taxon>Fungi</taxon>
        <taxon>Dikarya</taxon>
        <taxon>Ascomycota</taxon>
        <taxon>Pezizomycotina</taxon>
        <taxon>Sordariomycetes</taxon>
        <taxon>Hypocreomycetidae</taxon>
        <taxon>Hypocreales</taxon>
        <taxon>Stachybotryaceae</taxon>
        <taxon>Stachybotrys</taxon>
    </lineage>
</organism>
<dbReference type="GO" id="GO:0031505">
    <property type="term" value="P:fungal-type cell wall organization"/>
    <property type="evidence" value="ECO:0007669"/>
    <property type="project" value="TreeGrafter"/>
</dbReference>
<dbReference type="OrthoDB" id="4159154at2759"/>
<keyword evidence="1" id="KW-0472">Membrane</keyword>
<dbReference type="EMBL" id="KL648307">
    <property type="protein sequence ID" value="KEY71378.1"/>
    <property type="molecule type" value="Genomic_DNA"/>
</dbReference>
<keyword evidence="1" id="KW-1133">Transmembrane helix</keyword>
<dbReference type="PANTHER" id="PTHR28019">
    <property type="entry name" value="CELL MEMBRANE PROTEIN YLR413W-RELATED"/>
    <property type="match status" value="1"/>
</dbReference>
<feature type="transmembrane region" description="Helical" evidence="1">
    <location>
        <begin position="196"/>
        <end position="220"/>
    </location>
</feature>
<protein>
    <recommendedName>
        <fullName evidence="4">Sur7 protein</fullName>
    </recommendedName>
</protein>
<reference evidence="2 3" key="1">
    <citation type="journal article" date="2014" name="BMC Genomics">
        <title>Comparative genome sequencing reveals chemotype-specific gene clusters in the toxigenic black mold Stachybotrys.</title>
        <authorList>
            <person name="Semeiks J."/>
            <person name="Borek D."/>
            <person name="Otwinowski Z."/>
            <person name="Grishin N.V."/>
        </authorList>
    </citation>
    <scope>NUCLEOTIDE SEQUENCE [LARGE SCALE GENOMIC DNA]</scope>
    <source>
        <strain evidence="3">CBS 109288 / IBT 7711</strain>
    </source>
</reference>
<name>A0A084B1E9_STACB</name>
<feature type="transmembrane region" description="Helical" evidence="1">
    <location>
        <begin position="274"/>
        <end position="297"/>
    </location>
</feature>